<name>A0A9E7EL27_9LILI</name>
<evidence type="ECO:0000313" key="2">
    <source>
        <dbReference type="Proteomes" id="UP001055439"/>
    </source>
</evidence>
<proteinExistence type="predicted"/>
<dbReference type="EMBL" id="CP097503">
    <property type="protein sequence ID" value="URD79091.1"/>
    <property type="molecule type" value="Genomic_DNA"/>
</dbReference>
<accession>A0A9E7EL27</accession>
<dbReference type="OrthoDB" id="40134at2759"/>
<reference evidence="1" key="1">
    <citation type="submission" date="2022-05" db="EMBL/GenBank/DDBJ databases">
        <title>The Musa troglodytarum L. genome provides insights into the mechanism of non-climacteric behaviour and enrichment of carotenoids.</title>
        <authorList>
            <person name="Wang J."/>
        </authorList>
    </citation>
    <scope>NUCLEOTIDE SEQUENCE</scope>
    <source>
        <tissue evidence="1">Leaf</tissue>
    </source>
</reference>
<evidence type="ECO:0000313" key="1">
    <source>
        <dbReference type="EMBL" id="URD79091.1"/>
    </source>
</evidence>
<sequence>MDDDEVTVIHHNHVNHDAIRVFTPVLIRVSPARKRSGREVVGRVLTWAELASRLLSSQCEGQSSAKTTFR</sequence>
<organism evidence="1 2">
    <name type="scientific">Musa troglodytarum</name>
    <name type="common">fe'i banana</name>
    <dbReference type="NCBI Taxonomy" id="320322"/>
    <lineage>
        <taxon>Eukaryota</taxon>
        <taxon>Viridiplantae</taxon>
        <taxon>Streptophyta</taxon>
        <taxon>Embryophyta</taxon>
        <taxon>Tracheophyta</taxon>
        <taxon>Spermatophyta</taxon>
        <taxon>Magnoliopsida</taxon>
        <taxon>Liliopsida</taxon>
        <taxon>Zingiberales</taxon>
        <taxon>Musaceae</taxon>
        <taxon>Musa</taxon>
    </lineage>
</organism>
<gene>
    <name evidence="1" type="ORF">MUK42_01071</name>
</gene>
<dbReference type="Proteomes" id="UP001055439">
    <property type="component" value="Chromosome 10"/>
</dbReference>
<dbReference type="AlphaFoldDB" id="A0A9E7EL27"/>
<keyword evidence="2" id="KW-1185">Reference proteome</keyword>
<protein>
    <submittedName>
        <fullName evidence="1">Auxin transporter-like protein 1</fullName>
    </submittedName>
</protein>